<dbReference type="SUPFAM" id="SSF52047">
    <property type="entry name" value="RNI-like"/>
    <property type="match status" value="1"/>
</dbReference>
<reference evidence="12 13" key="1">
    <citation type="journal article" date="2011" name="PLoS Genet.">
        <title>Finished genome of the fungal wheat pathogen Mycosphaerella graminicola reveals dispensome structure, chromosome plasticity, and stealth pathogenesis.</title>
        <authorList>
            <person name="Goodwin S.B."/>
            <person name="Ben M'barek S."/>
            <person name="Dhillon B."/>
            <person name="Wittenberg A.H.J."/>
            <person name="Crane C.F."/>
            <person name="Hane J.K."/>
            <person name="Foster A.J."/>
            <person name="Van der Lee T.A.J."/>
            <person name="Grimwood J."/>
            <person name="Aerts A."/>
            <person name="Antoniw J."/>
            <person name="Bailey A."/>
            <person name="Bluhm B."/>
            <person name="Bowler J."/>
            <person name="Bristow J."/>
            <person name="van der Burgt A."/>
            <person name="Canto-Canche B."/>
            <person name="Churchill A.C.L."/>
            <person name="Conde-Ferraez L."/>
            <person name="Cools H.J."/>
            <person name="Coutinho P.M."/>
            <person name="Csukai M."/>
            <person name="Dehal P."/>
            <person name="De Wit P."/>
            <person name="Donzelli B."/>
            <person name="van de Geest H.C."/>
            <person name="van Ham R.C.H.J."/>
            <person name="Hammond-Kosack K.E."/>
            <person name="Henrissat B."/>
            <person name="Kilian A."/>
            <person name="Kobayashi A.K."/>
            <person name="Koopmann E."/>
            <person name="Kourmpetis Y."/>
            <person name="Kuzniar A."/>
            <person name="Lindquist E."/>
            <person name="Lombard V."/>
            <person name="Maliepaard C."/>
            <person name="Martins N."/>
            <person name="Mehrabi R."/>
            <person name="Nap J.P.H."/>
            <person name="Ponomarenko A."/>
            <person name="Rudd J.J."/>
            <person name="Salamov A."/>
            <person name="Schmutz J."/>
            <person name="Schouten H.J."/>
            <person name="Shapiro H."/>
            <person name="Stergiopoulos I."/>
            <person name="Torriani S.F.F."/>
            <person name="Tu H."/>
            <person name="de Vries R.P."/>
            <person name="Waalwijk C."/>
            <person name="Ware S.B."/>
            <person name="Wiebenga A."/>
            <person name="Zwiers L.-H."/>
            <person name="Oliver R.P."/>
            <person name="Grigoriev I.V."/>
            <person name="Kema G.H.J."/>
        </authorList>
    </citation>
    <scope>NUCLEOTIDE SEQUENCE [LARGE SCALE GENOMIC DNA]</scope>
    <source>
        <strain evidence="13">CBS 115943 / IPO323</strain>
    </source>
</reference>
<feature type="compositionally biased region" description="Basic and acidic residues" evidence="8">
    <location>
        <begin position="949"/>
        <end position="958"/>
    </location>
</feature>
<keyword evidence="7" id="KW-0539">Nucleus</keyword>
<keyword evidence="6" id="KW-0949">S-adenosyl-L-methionine</keyword>
<dbReference type="OMA" id="RQACYCG"/>
<evidence type="ECO:0008006" key="14">
    <source>
        <dbReference type="Google" id="ProtNLM"/>
    </source>
</evidence>
<dbReference type="Gene3D" id="2.170.270.10">
    <property type="entry name" value="SET domain"/>
    <property type="match status" value="1"/>
</dbReference>
<feature type="region of interest" description="Disordered" evidence="8">
    <location>
        <begin position="863"/>
        <end position="1069"/>
    </location>
</feature>
<dbReference type="InterPro" id="IPR050777">
    <property type="entry name" value="SET2_Histone-Lys_MeTrsfase"/>
</dbReference>
<keyword evidence="3" id="KW-0158">Chromosome</keyword>
<dbReference type="RefSeq" id="XP_003847605.1">
    <property type="nucleotide sequence ID" value="XM_003847557.1"/>
</dbReference>
<dbReference type="Pfam" id="PF00856">
    <property type="entry name" value="SET"/>
    <property type="match status" value="1"/>
</dbReference>
<dbReference type="Gene3D" id="3.80.10.10">
    <property type="entry name" value="Ribonuclease Inhibitor"/>
    <property type="match status" value="1"/>
</dbReference>
<protein>
    <recommendedName>
        <fullName evidence="14">SET domain-containing protein</fullName>
    </recommendedName>
</protein>
<feature type="region of interest" description="Disordered" evidence="8">
    <location>
        <begin position="468"/>
        <end position="492"/>
    </location>
</feature>
<evidence type="ECO:0000313" key="13">
    <source>
        <dbReference type="Proteomes" id="UP000008062"/>
    </source>
</evidence>
<evidence type="ECO:0000256" key="7">
    <source>
        <dbReference type="ARBA" id="ARBA00023242"/>
    </source>
</evidence>
<feature type="compositionally biased region" description="Basic and acidic residues" evidence="8">
    <location>
        <begin position="913"/>
        <end position="933"/>
    </location>
</feature>
<keyword evidence="5" id="KW-0808">Transferase</keyword>
<feature type="compositionally biased region" description="Low complexity" evidence="8">
    <location>
        <begin position="987"/>
        <end position="1005"/>
    </location>
</feature>
<feature type="compositionally biased region" description="Basic and acidic residues" evidence="8">
    <location>
        <begin position="886"/>
        <end position="902"/>
    </location>
</feature>
<dbReference type="PROSITE" id="PS50280">
    <property type="entry name" value="SET"/>
    <property type="match status" value="1"/>
</dbReference>
<evidence type="ECO:0000313" key="12">
    <source>
        <dbReference type="EMBL" id="EGP82581.1"/>
    </source>
</evidence>
<evidence type="ECO:0000256" key="1">
    <source>
        <dbReference type="ARBA" id="ARBA00004123"/>
    </source>
</evidence>
<evidence type="ECO:0000256" key="3">
    <source>
        <dbReference type="ARBA" id="ARBA00022454"/>
    </source>
</evidence>
<dbReference type="PROSITE" id="PS51215">
    <property type="entry name" value="AWS"/>
    <property type="match status" value="1"/>
</dbReference>
<dbReference type="SMART" id="SM00570">
    <property type="entry name" value="AWS"/>
    <property type="match status" value="1"/>
</dbReference>
<feature type="domain" description="AWS" evidence="11">
    <location>
        <begin position="656"/>
        <end position="707"/>
    </location>
</feature>
<feature type="region of interest" description="Disordered" evidence="8">
    <location>
        <begin position="273"/>
        <end position="293"/>
    </location>
</feature>
<evidence type="ECO:0000259" key="9">
    <source>
        <dbReference type="PROSITE" id="PS50280"/>
    </source>
</evidence>
<evidence type="ECO:0000256" key="2">
    <source>
        <dbReference type="ARBA" id="ARBA00004286"/>
    </source>
</evidence>
<dbReference type="PROSITE" id="PS50868">
    <property type="entry name" value="POST_SET"/>
    <property type="match status" value="1"/>
</dbReference>
<dbReference type="GO" id="GO:0005634">
    <property type="term" value="C:nucleus"/>
    <property type="evidence" value="ECO:0007669"/>
    <property type="project" value="UniProtKB-SubCell"/>
</dbReference>
<feature type="domain" description="Post-SET" evidence="10">
    <location>
        <begin position="841"/>
        <end position="857"/>
    </location>
</feature>
<dbReference type="KEGG" id="ztr:MYCGRDRAFT_97419"/>
<feature type="compositionally biased region" description="Basic and acidic residues" evidence="8">
    <location>
        <begin position="864"/>
        <end position="875"/>
    </location>
</feature>
<feature type="region of interest" description="Disordered" evidence="8">
    <location>
        <begin position="418"/>
        <end position="442"/>
    </location>
</feature>
<dbReference type="GO" id="GO:0032259">
    <property type="term" value="P:methylation"/>
    <property type="evidence" value="ECO:0007669"/>
    <property type="project" value="UniProtKB-KW"/>
</dbReference>
<dbReference type="SMART" id="SM00317">
    <property type="entry name" value="SET"/>
    <property type="match status" value="1"/>
</dbReference>
<evidence type="ECO:0000256" key="5">
    <source>
        <dbReference type="ARBA" id="ARBA00022679"/>
    </source>
</evidence>
<dbReference type="InterPro" id="IPR003616">
    <property type="entry name" value="Post-SET_dom"/>
</dbReference>
<feature type="compositionally biased region" description="Basic residues" evidence="8">
    <location>
        <begin position="422"/>
        <end position="434"/>
    </location>
</feature>
<keyword evidence="4" id="KW-0489">Methyltransferase</keyword>
<dbReference type="Proteomes" id="UP000008062">
    <property type="component" value="Chromosome 13"/>
</dbReference>
<evidence type="ECO:0000259" key="10">
    <source>
        <dbReference type="PROSITE" id="PS50868"/>
    </source>
</evidence>
<sequence length="1069" mass="118379">MSALVHQGSKSELARLLGRTKYSLEEYTAPQTGFADNSFPALAKAHRLRVLDLCLVSESPPLLRLFKTISHLENLTTLRLPRSAGFAVKVDASLVVWPPKLENLSLSGGIDAHFLYGVVAFPQSLRSLTIEHCPLLQTNDVLNLLRTPVRLLPNLDTLKLANLPRLHDHALDGLLFILPGLRKLSVSVDYITPDFFDLDVTSRSEELQTFLIDNMTQSEQPDRHLWRPDGHCQLQTLELTNSGNPGVEDKISPIDLVISVDDAHHPHFTLTLTTSTSKTMEPTTSTLTRASSTDSSSFSNILVLTTAMDVDRESEQPASSTPPTSVSDERSLGSNKASGEKAKALAPQDVPSGRSKRSRTTVSTYNLKQLADKQLPKTTSRNPSGLSGRTLVERDDAAPEDESFDIKVDKALNTDWQIPGSLKKKSPTKPQRRPSVKDRVKEGVVEAGKKVATKAGNLRTVLGKRSRDMVDTGKRKLGKIEEPPSPPKSKLLKELDLGTRGVLDEIDLDVTYALPPRPTKRAKTAFSAPLQNIGQPTGPLQKTSDGKKVKKWQAEGLYAGQENEVTAGGGKKKLQKNGLGFATAENGEEATAPKRKSFLSLPMYGYLDKERDFRIPHDVFAPSARKGDEKPKDWHKINRNRLVGEAKDLWEKEPNLPNSTCICRDPGQGDLGCDYDCINRVMQYECNDQNCRLPASVCSNRAFAQLAARTKKGGLFDVGVEVVKTHERGFGIRSCRSFNAGQIIMEYTGEIISEGECQRRMREVYHDKACYYLMELERNLVIDGTKGSMARFINHSCEPNCEVRMVKVNGTPRMAVFAGESGIMTGEELTYDYNFDNFGESAQKCYCGAATCRGTLSRRLNATEQKKMAKEESERKRKAAEQAQKTAEEEQRRKKVKTDRGSSWRGWLAVDDPETKARLREEKKAREEAEKNSVRARRLAARRGSLPAEAEKPVLKKAESKRRRTAGAEIQTTADESAGPCRPATATTSQETISQKTTSQKTSTIRKVSTGSRFSEDLTEARPTSKASSRKSTSTSRKTSFGLSRVSTEVHTKTIEEGDDITVSNEGRW</sequence>
<dbReference type="InterPro" id="IPR006560">
    <property type="entry name" value="AWS_dom"/>
</dbReference>
<dbReference type="InterPro" id="IPR001214">
    <property type="entry name" value="SET_dom"/>
</dbReference>
<accession>F9XQ58</accession>
<gene>
    <name evidence="12" type="ORF">MYCGRDRAFT_97419</name>
</gene>
<dbReference type="STRING" id="336722.F9XQ58"/>
<feature type="region of interest" description="Disordered" evidence="8">
    <location>
        <begin position="310"/>
        <end position="406"/>
    </location>
</feature>
<feature type="domain" description="SET" evidence="9">
    <location>
        <begin position="718"/>
        <end position="834"/>
    </location>
</feature>
<dbReference type="OrthoDB" id="422362at2759"/>
<evidence type="ECO:0000256" key="4">
    <source>
        <dbReference type="ARBA" id="ARBA00022603"/>
    </source>
</evidence>
<dbReference type="HOGENOM" id="CLU_010321_0_0_1"/>
<dbReference type="SMART" id="SM00508">
    <property type="entry name" value="PostSET"/>
    <property type="match status" value="1"/>
</dbReference>
<evidence type="ECO:0000256" key="8">
    <source>
        <dbReference type="SAM" id="MobiDB-lite"/>
    </source>
</evidence>
<dbReference type="GO" id="GO:0042054">
    <property type="term" value="F:histone methyltransferase activity"/>
    <property type="evidence" value="ECO:0007669"/>
    <property type="project" value="InterPro"/>
</dbReference>
<keyword evidence="13" id="KW-1185">Reference proteome</keyword>
<feature type="compositionally biased region" description="Low complexity" evidence="8">
    <location>
        <begin position="1024"/>
        <end position="1040"/>
    </location>
</feature>
<dbReference type="InParanoid" id="F9XQ58"/>
<dbReference type="PANTHER" id="PTHR22884">
    <property type="entry name" value="SET DOMAIN PROTEINS"/>
    <property type="match status" value="1"/>
</dbReference>
<dbReference type="InterPro" id="IPR032675">
    <property type="entry name" value="LRR_dom_sf"/>
</dbReference>
<dbReference type="InterPro" id="IPR046341">
    <property type="entry name" value="SET_dom_sf"/>
</dbReference>
<feature type="compositionally biased region" description="Polar residues" evidence="8">
    <location>
        <begin position="316"/>
        <end position="337"/>
    </location>
</feature>
<feature type="compositionally biased region" description="Polar residues" evidence="8">
    <location>
        <begin position="376"/>
        <end position="387"/>
    </location>
</feature>
<comment type="subcellular location">
    <subcellularLocation>
        <location evidence="2">Chromosome</location>
    </subcellularLocation>
    <subcellularLocation>
        <location evidence="1">Nucleus</location>
    </subcellularLocation>
</comment>
<evidence type="ECO:0000259" key="11">
    <source>
        <dbReference type="PROSITE" id="PS51215"/>
    </source>
</evidence>
<feature type="compositionally biased region" description="Basic and acidic residues" evidence="8">
    <location>
        <begin position="468"/>
        <end position="482"/>
    </location>
</feature>
<dbReference type="EMBL" id="CM001208">
    <property type="protein sequence ID" value="EGP82581.1"/>
    <property type="molecule type" value="Genomic_DNA"/>
</dbReference>
<dbReference type="GeneID" id="13401174"/>
<name>F9XQ58_ZYMTI</name>
<organism evidence="12 13">
    <name type="scientific">Zymoseptoria tritici (strain CBS 115943 / IPO323)</name>
    <name type="common">Speckled leaf blotch fungus</name>
    <name type="synonym">Septoria tritici</name>
    <dbReference type="NCBI Taxonomy" id="336722"/>
    <lineage>
        <taxon>Eukaryota</taxon>
        <taxon>Fungi</taxon>
        <taxon>Dikarya</taxon>
        <taxon>Ascomycota</taxon>
        <taxon>Pezizomycotina</taxon>
        <taxon>Dothideomycetes</taxon>
        <taxon>Dothideomycetidae</taxon>
        <taxon>Mycosphaerellales</taxon>
        <taxon>Mycosphaerellaceae</taxon>
        <taxon>Zymoseptoria</taxon>
    </lineage>
</organism>
<evidence type="ECO:0000256" key="6">
    <source>
        <dbReference type="ARBA" id="ARBA00022691"/>
    </source>
</evidence>
<proteinExistence type="predicted"/>
<dbReference type="AlphaFoldDB" id="F9XQ58"/>
<dbReference type="SUPFAM" id="SSF82199">
    <property type="entry name" value="SET domain"/>
    <property type="match status" value="1"/>
</dbReference>
<dbReference type="Pfam" id="PF17907">
    <property type="entry name" value="AWS"/>
    <property type="match status" value="1"/>
</dbReference>
<dbReference type="eggNOG" id="KOG1083">
    <property type="taxonomic scope" value="Eukaryota"/>
</dbReference>
<dbReference type="GO" id="GO:0005694">
    <property type="term" value="C:chromosome"/>
    <property type="evidence" value="ECO:0007669"/>
    <property type="project" value="UniProtKB-SubCell"/>
</dbReference>